<comment type="similarity">
    <text evidence="2 7">Belongs to the glycosyl hydrolase 2 family.</text>
</comment>
<dbReference type="SUPFAM" id="SSF49303">
    <property type="entry name" value="beta-Galactosidase/glucuronidase domain"/>
    <property type="match status" value="2"/>
</dbReference>
<dbReference type="GO" id="GO:0009341">
    <property type="term" value="C:beta-galactosidase complex"/>
    <property type="evidence" value="ECO:0007669"/>
    <property type="project" value="InterPro"/>
</dbReference>
<evidence type="ECO:0000313" key="9">
    <source>
        <dbReference type="EMBL" id="SPD14740.1"/>
    </source>
</evidence>
<protein>
    <recommendedName>
        <fullName evidence="3">beta-galactosidase</fullName>
        <ecNumber evidence="3">3.2.1.23</ecNumber>
    </recommendedName>
    <alternativeName>
        <fullName evidence="6">Lactase</fullName>
    </alternativeName>
</protein>
<dbReference type="Pfam" id="PF16353">
    <property type="entry name" value="LacZ_4"/>
    <property type="match status" value="1"/>
</dbReference>
<dbReference type="InterPro" id="IPR032312">
    <property type="entry name" value="LacZ_4"/>
</dbReference>
<gene>
    <name evidence="9" type="ORF">FSB_LOCUS42622</name>
</gene>
<dbReference type="Pfam" id="PF02929">
    <property type="entry name" value="Bgal_small_N"/>
    <property type="match status" value="2"/>
</dbReference>
<dbReference type="GO" id="GO:0005990">
    <property type="term" value="P:lactose catabolic process"/>
    <property type="evidence" value="ECO:0007669"/>
    <property type="project" value="TreeGrafter"/>
</dbReference>
<dbReference type="SUPFAM" id="SSF51445">
    <property type="entry name" value="(Trans)glycosidases"/>
    <property type="match status" value="1"/>
</dbReference>
<dbReference type="SUPFAM" id="SSF49785">
    <property type="entry name" value="Galactose-binding domain-like"/>
    <property type="match status" value="1"/>
</dbReference>
<sequence length="1005" mass="113187">MCVSGPVVWDVKFDIYPVSVNIFFNIVLDAKNVLAVQVFRWSDGSYLEDQDHWWLSGIHRDVLLLSKPQVFIADYFFKSNLAENLSYADIQLYLIDRCCMHKPMSSGSNVASSSHPKKRVEGEVVEVKIDNSRETSKDRVLENYNIEAALYDTGSWYNFDGYADLLASNVANIKLNPSTASLGFHGYVLDGRLEMPRLWSAEQPNLYTLVVVLKDASGHIVDCESSLVGIRKVSKAPKQLLINGHPVIIRGVNRHEHHPRLGKTNIESCMVKDLVLMKQNNINSVRNSHYPQHPRWYELCNLFGMYMIDEANIETHGFDLSRHLKHPTSEPSWAAAMLDRVIGMVERDKNHACIFSWSLGNESGYGPNHSALAGWIRGRDPSRVLHYEGGGSRTSSTDIVCPMYMRVWDILKIAKDPSETRPVILCEYSHAMGNSSGNLHEYWEAIDSTFGLQGGFIWDWVDQALLKDNADGRKQWAYGGDFGDIPNDLNFCMNGLTWPDRTPHPALHEVKYLHQPIKVSLKDRTLKITNTHFYKTTQGLEFSWAAHGDGFELGTGVLSLPSIGPQSSFDIEWQSGPWYSLWASSFAEEFFLTISAKLLHPTRWVEAGHVISSTQVQLPAKREIFPHVIKTTDATFHGEIHGDKIRVSQQNLWEIELNAQTGIIEGWKVEGVTVMNKGIFPSFWRAPTDNDKGGGAESYFSKWKAAHIDSLVYITENCSLQNKTDNLVEIAVGFIAVPSGEKGSVPKFDKSNALFKIDMTYRIYGSGDVIVECNVKPTSSNLPPLPRVGLEFHLEKSVDQIKWYGRGPFECYPDRKAAAHVGVYEQKVGDMHVPYIVPGECSGRADVRWVTFQRKDGCGIYASIYDNSPPMQMSASYYTTVELDRAIRIEELIKGEDIEVISSDSSSGLVMISMQKCVLCPETCRLLSNNVIHQHSANYVEEMGWAERFVHLDHKHMGLGGDDSWSPCVHDNYLIPAVPYSFSIRLSPITRATSGHDVYKSQLQN</sequence>
<evidence type="ECO:0000256" key="2">
    <source>
        <dbReference type="ARBA" id="ARBA00007401"/>
    </source>
</evidence>
<dbReference type="GO" id="GO:0030246">
    <property type="term" value="F:carbohydrate binding"/>
    <property type="evidence" value="ECO:0007669"/>
    <property type="project" value="InterPro"/>
</dbReference>
<evidence type="ECO:0000256" key="7">
    <source>
        <dbReference type="RuleBase" id="RU361154"/>
    </source>
</evidence>
<comment type="catalytic activity">
    <reaction evidence="1">
        <text>Hydrolysis of terminal non-reducing beta-D-galactose residues in beta-D-galactosides.</text>
        <dbReference type="EC" id="3.2.1.23"/>
    </reaction>
</comment>
<reference evidence="9" key="1">
    <citation type="submission" date="2018-02" db="EMBL/GenBank/DDBJ databases">
        <authorList>
            <person name="Cohen D.B."/>
            <person name="Kent A.D."/>
        </authorList>
    </citation>
    <scope>NUCLEOTIDE SEQUENCE</scope>
</reference>
<dbReference type="InterPro" id="IPR013783">
    <property type="entry name" value="Ig-like_fold"/>
</dbReference>
<dbReference type="Gene3D" id="3.20.20.80">
    <property type="entry name" value="Glycosidases"/>
    <property type="match status" value="1"/>
</dbReference>
<name>A0A2N9HSJ0_FAGSY</name>
<dbReference type="InterPro" id="IPR006101">
    <property type="entry name" value="Glyco_hydro_2"/>
</dbReference>
<feature type="domain" description="Beta galactosidase small chain/" evidence="8">
    <location>
        <begin position="651"/>
        <end position="987"/>
    </location>
</feature>
<dbReference type="AlphaFoldDB" id="A0A2N9HSJ0"/>
<evidence type="ECO:0000256" key="1">
    <source>
        <dbReference type="ARBA" id="ARBA00001412"/>
    </source>
</evidence>
<dbReference type="PANTHER" id="PTHR46323">
    <property type="entry name" value="BETA-GALACTOSIDASE"/>
    <property type="match status" value="1"/>
</dbReference>
<organism evidence="9">
    <name type="scientific">Fagus sylvatica</name>
    <name type="common">Beechnut</name>
    <dbReference type="NCBI Taxonomy" id="28930"/>
    <lineage>
        <taxon>Eukaryota</taxon>
        <taxon>Viridiplantae</taxon>
        <taxon>Streptophyta</taxon>
        <taxon>Embryophyta</taxon>
        <taxon>Tracheophyta</taxon>
        <taxon>Spermatophyta</taxon>
        <taxon>Magnoliopsida</taxon>
        <taxon>eudicotyledons</taxon>
        <taxon>Gunneridae</taxon>
        <taxon>Pentapetalae</taxon>
        <taxon>rosids</taxon>
        <taxon>fabids</taxon>
        <taxon>Fagales</taxon>
        <taxon>Fagaceae</taxon>
        <taxon>Fagus</taxon>
    </lineage>
</organism>
<dbReference type="GO" id="GO:0004565">
    <property type="term" value="F:beta-galactosidase activity"/>
    <property type="evidence" value="ECO:0007669"/>
    <property type="project" value="UniProtKB-EC"/>
</dbReference>
<dbReference type="PANTHER" id="PTHR46323:SF2">
    <property type="entry name" value="BETA-GALACTOSIDASE"/>
    <property type="match status" value="1"/>
</dbReference>
<dbReference type="EC" id="3.2.1.23" evidence="3"/>
<dbReference type="Pfam" id="PF02837">
    <property type="entry name" value="Glyco_hydro_2_N"/>
    <property type="match status" value="1"/>
</dbReference>
<evidence type="ECO:0000256" key="3">
    <source>
        <dbReference type="ARBA" id="ARBA00012756"/>
    </source>
</evidence>
<evidence type="ECO:0000256" key="6">
    <source>
        <dbReference type="ARBA" id="ARBA00032230"/>
    </source>
</evidence>
<dbReference type="InterPro" id="IPR011013">
    <property type="entry name" value="Gal_mutarotase_sf_dom"/>
</dbReference>
<keyword evidence="4 7" id="KW-0378">Hydrolase</keyword>
<dbReference type="InterPro" id="IPR006103">
    <property type="entry name" value="Glyco_hydro_2_cat"/>
</dbReference>
<dbReference type="SUPFAM" id="SSF74650">
    <property type="entry name" value="Galactose mutarotase-like"/>
    <property type="match status" value="2"/>
</dbReference>
<dbReference type="Gene3D" id="2.70.98.10">
    <property type="match status" value="2"/>
</dbReference>
<dbReference type="InterPro" id="IPR036156">
    <property type="entry name" value="Beta-gal/glucu_dom_sf"/>
</dbReference>
<dbReference type="InterPro" id="IPR008979">
    <property type="entry name" value="Galactose-bd-like_sf"/>
</dbReference>
<dbReference type="Pfam" id="PF02836">
    <property type="entry name" value="Glyco_hydro_2_C"/>
    <property type="match status" value="1"/>
</dbReference>
<evidence type="ECO:0000256" key="4">
    <source>
        <dbReference type="ARBA" id="ARBA00022801"/>
    </source>
</evidence>
<dbReference type="EMBL" id="OIVN01003987">
    <property type="protein sequence ID" value="SPD14740.1"/>
    <property type="molecule type" value="Genomic_DNA"/>
</dbReference>
<dbReference type="Gene3D" id="2.60.40.10">
    <property type="entry name" value="Immunoglobulins"/>
    <property type="match status" value="2"/>
</dbReference>
<dbReference type="InterPro" id="IPR023230">
    <property type="entry name" value="Glyco_hydro_2_CS"/>
</dbReference>
<dbReference type="FunFam" id="3.20.20.80:FF:000018">
    <property type="entry name" value="Beta-galactosidase"/>
    <property type="match status" value="1"/>
</dbReference>
<dbReference type="InterPro" id="IPR006104">
    <property type="entry name" value="Glyco_hydro_2_N"/>
</dbReference>
<dbReference type="PROSITE" id="PS00608">
    <property type="entry name" value="GLYCOSYL_HYDROL_F2_2"/>
    <property type="match status" value="1"/>
</dbReference>
<accession>A0A2N9HSJ0</accession>
<evidence type="ECO:0000259" key="8">
    <source>
        <dbReference type="SMART" id="SM01038"/>
    </source>
</evidence>
<dbReference type="Gene3D" id="2.60.120.260">
    <property type="entry name" value="Galactose-binding domain-like"/>
    <property type="match status" value="1"/>
</dbReference>
<keyword evidence="5 7" id="KW-0326">Glycosidase</keyword>
<dbReference type="PRINTS" id="PR00132">
    <property type="entry name" value="GLHYDRLASE2"/>
</dbReference>
<dbReference type="Pfam" id="PF00703">
    <property type="entry name" value="Glyco_hydro_2"/>
    <property type="match status" value="1"/>
</dbReference>
<dbReference type="InterPro" id="IPR017853">
    <property type="entry name" value="GH"/>
</dbReference>
<dbReference type="InterPro" id="IPR006102">
    <property type="entry name" value="Ig-like_GH2"/>
</dbReference>
<dbReference type="SMART" id="SM01038">
    <property type="entry name" value="Bgal_small_N"/>
    <property type="match status" value="1"/>
</dbReference>
<proteinExistence type="inferred from homology"/>
<dbReference type="InterPro" id="IPR050347">
    <property type="entry name" value="Bact_Beta-galactosidase"/>
</dbReference>
<dbReference type="InterPro" id="IPR023232">
    <property type="entry name" value="Glyco_hydro_2_AS"/>
</dbReference>
<dbReference type="InterPro" id="IPR004199">
    <property type="entry name" value="B-gal_small/dom_5"/>
</dbReference>
<dbReference type="PROSITE" id="PS00719">
    <property type="entry name" value="GLYCOSYL_HYDROL_F2_1"/>
    <property type="match status" value="1"/>
</dbReference>
<dbReference type="InterPro" id="IPR014718">
    <property type="entry name" value="GH-type_carb-bd"/>
</dbReference>
<evidence type="ECO:0000256" key="5">
    <source>
        <dbReference type="ARBA" id="ARBA00023295"/>
    </source>
</evidence>